<name>A0A939GBU1_9BACT</name>
<reference evidence="3 4" key="1">
    <citation type="submission" date="2021-03" db="EMBL/GenBank/DDBJ databases">
        <title>Fibrella sp. HMF5036 genome sequencing and assembly.</title>
        <authorList>
            <person name="Kang H."/>
            <person name="Kim H."/>
            <person name="Bae S."/>
            <person name="Joh K."/>
        </authorList>
    </citation>
    <scope>NUCLEOTIDE SEQUENCE [LARGE SCALE GENOMIC DNA]</scope>
    <source>
        <strain evidence="3 4">HMF5036</strain>
    </source>
</reference>
<protein>
    <submittedName>
        <fullName evidence="3">Glycerophosphodiester phosphodiesterase</fullName>
    </submittedName>
</protein>
<dbReference type="Gene3D" id="3.20.20.190">
    <property type="entry name" value="Phosphatidylinositol (PI) phosphodiesterase"/>
    <property type="match status" value="1"/>
</dbReference>
<dbReference type="AlphaFoldDB" id="A0A939GBU1"/>
<feature type="chain" id="PRO_5036887094" evidence="1">
    <location>
        <begin position="20"/>
        <end position="301"/>
    </location>
</feature>
<dbReference type="PANTHER" id="PTHR46211">
    <property type="entry name" value="GLYCEROPHOSPHORYL DIESTER PHOSPHODIESTERASE"/>
    <property type="match status" value="1"/>
</dbReference>
<dbReference type="RefSeq" id="WP_207337938.1">
    <property type="nucleotide sequence ID" value="NZ_JAFMYU010000024.1"/>
</dbReference>
<dbReference type="SUPFAM" id="SSF51695">
    <property type="entry name" value="PLC-like phosphodiesterases"/>
    <property type="match status" value="1"/>
</dbReference>
<evidence type="ECO:0000313" key="3">
    <source>
        <dbReference type="EMBL" id="MBO0933975.1"/>
    </source>
</evidence>
<dbReference type="Pfam" id="PF03009">
    <property type="entry name" value="GDPD"/>
    <property type="match status" value="1"/>
</dbReference>
<organism evidence="3 4">
    <name type="scientific">Fibrella aquatilis</name>
    <dbReference type="NCBI Taxonomy" id="2817059"/>
    <lineage>
        <taxon>Bacteria</taxon>
        <taxon>Pseudomonadati</taxon>
        <taxon>Bacteroidota</taxon>
        <taxon>Cytophagia</taxon>
        <taxon>Cytophagales</taxon>
        <taxon>Spirosomataceae</taxon>
        <taxon>Fibrella</taxon>
    </lineage>
</organism>
<dbReference type="GO" id="GO:0006629">
    <property type="term" value="P:lipid metabolic process"/>
    <property type="evidence" value="ECO:0007669"/>
    <property type="project" value="InterPro"/>
</dbReference>
<evidence type="ECO:0000259" key="2">
    <source>
        <dbReference type="PROSITE" id="PS51704"/>
    </source>
</evidence>
<evidence type="ECO:0000313" key="4">
    <source>
        <dbReference type="Proteomes" id="UP000664795"/>
    </source>
</evidence>
<keyword evidence="1" id="KW-0732">Signal</keyword>
<dbReference type="InterPro" id="IPR017946">
    <property type="entry name" value="PLC-like_Pdiesterase_TIM-brl"/>
</dbReference>
<dbReference type="EMBL" id="JAFMYU010000024">
    <property type="protein sequence ID" value="MBO0933975.1"/>
    <property type="molecule type" value="Genomic_DNA"/>
</dbReference>
<gene>
    <name evidence="3" type="ORF">J2I48_23400</name>
</gene>
<evidence type="ECO:0000256" key="1">
    <source>
        <dbReference type="SAM" id="SignalP"/>
    </source>
</evidence>
<sequence>MRFSLLFSFVILLTVNQLAAQSTARTYDLEGHRGCRGLMPENTVPAFLKALSLGVNTLEMDVVISQDGQVVVSHEPYMNAEFCIRPDGVPVTKAEQKALILYKMPYADIKQYDTGSNGNGRFPEQQKQKTYKPLLSEVIAAAEAYRAENKLPSFGYNIELKSEPDQYDVSQPQPAPFCQLVNAVLTKASLDPSRIVIQSFDFAVLQEWNRQMQAKKALSVRLSALVENIRGVSHNLEKLGFKPAIYSPAYQLLSKDGIAELHQQGIKVIPWTVNNPADMRRLLELGVDGLITDYPDRAKGL</sequence>
<feature type="signal peptide" evidence="1">
    <location>
        <begin position="1"/>
        <end position="19"/>
    </location>
</feature>
<dbReference type="Proteomes" id="UP000664795">
    <property type="component" value="Unassembled WGS sequence"/>
</dbReference>
<dbReference type="PROSITE" id="PS51704">
    <property type="entry name" value="GP_PDE"/>
    <property type="match status" value="1"/>
</dbReference>
<feature type="domain" description="GP-PDE" evidence="2">
    <location>
        <begin position="27"/>
        <end position="301"/>
    </location>
</feature>
<proteinExistence type="predicted"/>
<accession>A0A939GBU1</accession>
<dbReference type="PANTHER" id="PTHR46211:SF14">
    <property type="entry name" value="GLYCEROPHOSPHODIESTER PHOSPHODIESTERASE"/>
    <property type="match status" value="1"/>
</dbReference>
<keyword evidence="4" id="KW-1185">Reference proteome</keyword>
<dbReference type="GO" id="GO:0008081">
    <property type="term" value="F:phosphoric diester hydrolase activity"/>
    <property type="evidence" value="ECO:0007669"/>
    <property type="project" value="InterPro"/>
</dbReference>
<comment type="caution">
    <text evidence="3">The sequence shown here is derived from an EMBL/GenBank/DDBJ whole genome shotgun (WGS) entry which is preliminary data.</text>
</comment>
<dbReference type="InterPro" id="IPR030395">
    <property type="entry name" value="GP_PDE_dom"/>
</dbReference>